<dbReference type="PANTHER" id="PTHR21716:SF69">
    <property type="entry name" value="TRANSPORT PROTEIN YUBA-RELATED"/>
    <property type="match status" value="1"/>
</dbReference>
<evidence type="ECO:0000256" key="6">
    <source>
        <dbReference type="SAM" id="Phobius"/>
    </source>
</evidence>
<gene>
    <name evidence="7" type="primary">yubA</name>
    <name evidence="7" type="ORF">GCM10010911_60980</name>
</gene>
<dbReference type="GO" id="GO:0055085">
    <property type="term" value="P:transmembrane transport"/>
    <property type="evidence" value="ECO:0007669"/>
    <property type="project" value="TreeGrafter"/>
</dbReference>
<dbReference type="EMBL" id="BMHP01000007">
    <property type="protein sequence ID" value="GGD94080.1"/>
    <property type="molecule type" value="Genomic_DNA"/>
</dbReference>
<comment type="subcellular location">
    <subcellularLocation>
        <location evidence="1">Membrane</location>
        <topology evidence="1">Multi-pass membrane protein</topology>
    </subcellularLocation>
</comment>
<dbReference type="GO" id="GO:0016020">
    <property type="term" value="C:membrane"/>
    <property type="evidence" value="ECO:0007669"/>
    <property type="project" value="UniProtKB-SubCell"/>
</dbReference>
<dbReference type="AlphaFoldDB" id="A0A917E2F5"/>
<reference evidence="7" key="1">
    <citation type="journal article" date="2014" name="Int. J. Syst. Evol. Microbiol.">
        <title>Complete genome sequence of Corynebacterium casei LMG S-19264T (=DSM 44701T), isolated from a smear-ripened cheese.</title>
        <authorList>
            <consortium name="US DOE Joint Genome Institute (JGI-PGF)"/>
            <person name="Walter F."/>
            <person name="Albersmeier A."/>
            <person name="Kalinowski J."/>
            <person name="Ruckert C."/>
        </authorList>
    </citation>
    <scope>NUCLEOTIDE SEQUENCE</scope>
    <source>
        <strain evidence="7">CGMCC 1.15178</strain>
    </source>
</reference>
<evidence type="ECO:0000313" key="8">
    <source>
        <dbReference type="Proteomes" id="UP000612456"/>
    </source>
</evidence>
<keyword evidence="8" id="KW-1185">Reference proteome</keyword>
<comment type="caution">
    <text evidence="7">The sequence shown here is derived from an EMBL/GenBank/DDBJ whole genome shotgun (WGS) entry which is preliminary data.</text>
</comment>
<evidence type="ECO:0000256" key="5">
    <source>
        <dbReference type="ARBA" id="ARBA00023136"/>
    </source>
</evidence>
<dbReference type="Pfam" id="PF01594">
    <property type="entry name" value="AI-2E_transport"/>
    <property type="match status" value="1"/>
</dbReference>
<comment type="similarity">
    <text evidence="2">Belongs to the autoinducer-2 exporter (AI-2E) (TC 2.A.86) family.</text>
</comment>
<feature type="transmembrane region" description="Helical" evidence="6">
    <location>
        <begin position="234"/>
        <end position="256"/>
    </location>
</feature>
<dbReference type="InterPro" id="IPR002549">
    <property type="entry name" value="AI-2E-like"/>
</dbReference>
<feature type="transmembrane region" description="Helical" evidence="6">
    <location>
        <begin position="48"/>
        <end position="69"/>
    </location>
</feature>
<accession>A0A917E2F5</accession>
<feature type="transmembrane region" description="Helical" evidence="6">
    <location>
        <begin position="81"/>
        <end position="109"/>
    </location>
</feature>
<evidence type="ECO:0000256" key="4">
    <source>
        <dbReference type="ARBA" id="ARBA00022989"/>
    </source>
</evidence>
<evidence type="ECO:0000256" key="2">
    <source>
        <dbReference type="ARBA" id="ARBA00009773"/>
    </source>
</evidence>
<keyword evidence="4 6" id="KW-1133">Transmembrane helix</keyword>
<proteinExistence type="inferred from homology"/>
<evidence type="ECO:0000313" key="7">
    <source>
        <dbReference type="EMBL" id="GGD94080.1"/>
    </source>
</evidence>
<dbReference type="Proteomes" id="UP000612456">
    <property type="component" value="Unassembled WGS sequence"/>
</dbReference>
<keyword evidence="3 6" id="KW-0812">Transmembrane</keyword>
<feature type="transmembrane region" description="Helical" evidence="6">
    <location>
        <begin position="288"/>
        <end position="311"/>
    </location>
</feature>
<reference evidence="7" key="2">
    <citation type="submission" date="2020-09" db="EMBL/GenBank/DDBJ databases">
        <authorList>
            <person name="Sun Q."/>
            <person name="Zhou Y."/>
        </authorList>
    </citation>
    <scope>NUCLEOTIDE SEQUENCE</scope>
    <source>
        <strain evidence="7">CGMCC 1.15178</strain>
    </source>
</reference>
<dbReference type="RefSeq" id="WP_188998191.1">
    <property type="nucleotide sequence ID" value="NZ_BMHP01000007.1"/>
</dbReference>
<name>A0A917E2F5_9BACL</name>
<organism evidence="7 8">
    <name type="scientific">Paenibacillus nasutitermitis</name>
    <dbReference type="NCBI Taxonomy" id="1652958"/>
    <lineage>
        <taxon>Bacteria</taxon>
        <taxon>Bacillati</taxon>
        <taxon>Bacillota</taxon>
        <taxon>Bacilli</taxon>
        <taxon>Bacillales</taxon>
        <taxon>Paenibacillaceae</taxon>
        <taxon>Paenibacillus</taxon>
    </lineage>
</organism>
<feature type="transmembrane region" description="Helical" evidence="6">
    <location>
        <begin position="262"/>
        <end position="281"/>
    </location>
</feature>
<feature type="transmembrane region" description="Helical" evidence="6">
    <location>
        <begin position="21"/>
        <end position="42"/>
    </location>
</feature>
<protein>
    <submittedName>
        <fullName evidence="7">UPF0118 membrane protein YubA</fullName>
    </submittedName>
</protein>
<sequence>MSERSRNWSERFRYLFLNNRFVLTLFVLLLIGLNIMVFSHISYIFNPLIALVKTVVLPLVLTGIVYYLVNPVVDFMERKGIVRGYGILLLYILIISLIVIAVVAVIPLIRNQITSLIENIPEYSADAQQRFKEWTGSDFFSEAQETIGFNSADLMKSITSRASEFVGNAWNGIGGVLGVVTEIVLAAVALPFILFYLLRNGRNLPGFILQFVPTALRKESHRVMIEMNQQIASYIRGQIIVSFCIGGLLYIGYLIIGLEYSLVLAIIAACTSIVPYLGPVIAITPALIVAMVTSPAMLLKMIVVWTVVQLIEGKFISPQIMGKTLRIHPVTIIFVILTAGNLFGILGIIVAVPGYAVLKVICSHLFNWIQLRSGLYPPEDALASQTKSGIVLTENSLPPDSVKPE</sequence>
<dbReference type="PANTHER" id="PTHR21716">
    <property type="entry name" value="TRANSMEMBRANE PROTEIN"/>
    <property type="match status" value="1"/>
</dbReference>
<feature type="transmembrane region" description="Helical" evidence="6">
    <location>
        <begin position="173"/>
        <end position="198"/>
    </location>
</feature>
<evidence type="ECO:0000256" key="3">
    <source>
        <dbReference type="ARBA" id="ARBA00022692"/>
    </source>
</evidence>
<evidence type="ECO:0000256" key="1">
    <source>
        <dbReference type="ARBA" id="ARBA00004141"/>
    </source>
</evidence>
<keyword evidence="5 6" id="KW-0472">Membrane</keyword>
<feature type="transmembrane region" description="Helical" evidence="6">
    <location>
        <begin position="331"/>
        <end position="358"/>
    </location>
</feature>